<comment type="subcellular location">
    <subcellularLocation>
        <location evidence="1">Mitochondrion inner membrane</location>
    </subcellularLocation>
</comment>
<keyword evidence="2" id="KW-0999">Mitochondrion inner membrane</keyword>
<keyword evidence="4" id="KW-0496">Mitochondrion</keyword>
<evidence type="ECO:0000256" key="5">
    <source>
        <dbReference type="ARBA" id="ARBA00023136"/>
    </source>
</evidence>
<evidence type="ECO:0008006" key="9">
    <source>
        <dbReference type="Google" id="ProtNLM"/>
    </source>
</evidence>
<dbReference type="Pfam" id="PF02046">
    <property type="entry name" value="COX6A"/>
    <property type="match status" value="1"/>
</dbReference>
<evidence type="ECO:0000313" key="7">
    <source>
        <dbReference type="EMBL" id="KAG5647652.1"/>
    </source>
</evidence>
<evidence type="ECO:0000256" key="6">
    <source>
        <dbReference type="RuleBase" id="RU004396"/>
    </source>
</evidence>
<keyword evidence="8" id="KW-1185">Reference proteome</keyword>
<reference evidence="7" key="1">
    <citation type="submission" date="2020-07" db="EMBL/GenBank/DDBJ databases">
        <authorList>
            <person name="Nieuwenhuis M."/>
            <person name="Van De Peppel L.J.J."/>
        </authorList>
    </citation>
    <scope>NUCLEOTIDE SEQUENCE</scope>
    <source>
        <strain evidence="7">AP01</strain>
        <tissue evidence="7">Mycelium</tissue>
    </source>
</reference>
<dbReference type="AlphaFoldDB" id="A0A9P7GIJ8"/>
<evidence type="ECO:0000256" key="1">
    <source>
        <dbReference type="ARBA" id="ARBA00004273"/>
    </source>
</evidence>
<evidence type="ECO:0000256" key="3">
    <source>
        <dbReference type="ARBA" id="ARBA00022946"/>
    </source>
</evidence>
<dbReference type="GO" id="GO:0005743">
    <property type="term" value="C:mitochondrial inner membrane"/>
    <property type="evidence" value="ECO:0007669"/>
    <property type="project" value="UniProtKB-SubCell"/>
</dbReference>
<dbReference type="GO" id="GO:0006123">
    <property type="term" value="P:mitochondrial electron transport, cytochrome c to oxygen"/>
    <property type="evidence" value="ECO:0007669"/>
    <property type="project" value="TreeGrafter"/>
</dbReference>
<name>A0A9P7GIJ8_9AGAR</name>
<evidence type="ECO:0000313" key="8">
    <source>
        <dbReference type="Proteomes" id="UP000775547"/>
    </source>
</evidence>
<dbReference type="PANTHER" id="PTHR11504:SF0">
    <property type="entry name" value="CYTOCHROME C OXIDASE SUBUNIT"/>
    <property type="match status" value="1"/>
</dbReference>
<organism evidence="7 8">
    <name type="scientific">Asterophora parasitica</name>
    <dbReference type="NCBI Taxonomy" id="117018"/>
    <lineage>
        <taxon>Eukaryota</taxon>
        <taxon>Fungi</taxon>
        <taxon>Dikarya</taxon>
        <taxon>Basidiomycota</taxon>
        <taxon>Agaricomycotina</taxon>
        <taxon>Agaricomycetes</taxon>
        <taxon>Agaricomycetidae</taxon>
        <taxon>Agaricales</taxon>
        <taxon>Tricholomatineae</taxon>
        <taxon>Lyophyllaceae</taxon>
        <taxon>Asterophora</taxon>
    </lineage>
</organism>
<dbReference type="EMBL" id="JABCKV010000008">
    <property type="protein sequence ID" value="KAG5647652.1"/>
    <property type="molecule type" value="Genomic_DNA"/>
</dbReference>
<sequence length="128" mass="14607">MSFLARNAARVARPARPARQVRSYTTTPAYRTYAARQEALEHHAAETTDLWRKISYFVCFPGIAVCVAWVYNAEVEHQAHLDHLRAENDGKLPDGPAFEYLNRRGKPFPWGVNSLFFNPETNKDLSAE</sequence>
<dbReference type="Gene3D" id="4.10.95.10">
    <property type="entry name" value="Cytochrome c oxidase, subunit VIa"/>
    <property type="match status" value="1"/>
</dbReference>
<dbReference type="GO" id="GO:0030234">
    <property type="term" value="F:enzyme regulator activity"/>
    <property type="evidence" value="ECO:0007669"/>
    <property type="project" value="TreeGrafter"/>
</dbReference>
<dbReference type="InterPro" id="IPR036418">
    <property type="entry name" value="Cyt_c_oxidase_su6a_sf"/>
</dbReference>
<dbReference type="PANTHER" id="PTHR11504">
    <property type="entry name" value="CYTOCHROME C OXIDASE POLYPEPTIDE VIA"/>
    <property type="match status" value="1"/>
</dbReference>
<accession>A0A9P7GIJ8</accession>
<gene>
    <name evidence="7" type="ORF">DXG03_009005</name>
</gene>
<dbReference type="InterPro" id="IPR001349">
    <property type="entry name" value="Cyt_c_oxidase_su6a"/>
</dbReference>
<evidence type="ECO:0000256" key="4">
    <source>
        <dbReference type="ARBA" id="ARBA00023128"/>
    </source>
</evidence>
<evidence type="ECO:0000256" key="2">
    <source>
        <dbReference type="ARBA" id="ARBA00022792"/>
    </source>
</evidence>
<keyword evidence="3" id="KW-0809">Transit peptide</keyword>
<protein>
    <recommendedName>
        <fullName evidence="9">Mitochondrial cytochrome c oxidase subunit VIa</fullName>
    </recommendedName>
</protein>
<dbReference type="SUPFAM" id="SSF81411">
    <property type="entry name" value="Mitochondrial cytochrome c oxidase subunit VIa"/>
    <property type="match status" value="1"/>
</dbReference>
<comment type="caution">
    <text evidence="7">The sequence shown here is derived from an EMBL/GenBank/DDBJ whole genome shotgun (WGS) entry which is preliminary data.</text>
</comment>
<comment type="similarity">
    <text evidence="6">Belongs to the cytochrome c oxidase subunit 6A family.</text>
</comment>
<dbReference type="Proteomes" id="UP000775547">
    <property type="component" value="Unassembled WGS sequence"/>
</dbReference>
<dbReference type="OrthoDB" id="5947505at2759"/>
<reference evidence="7" key="2">
    <citation type="submission" date="2021-10" db="EMBL/GenBank/DDBJ databases">
        <title>Phylogenomics reveals ancestral predisposition of the termite-cultivated fungus Termitomyces towards a domesticated lifestyle.</title>
        <authorList>
            <person name="Auxier B."/>
            <person name="Grum-Grzhimaylo A."/>
            <person name="Cardenas M.E."/>
            <person name="Lodge J.D."/>
            <person name="Laessoe T."/>
            <person name="Pedersen O."/>
            <person name="Smith M.E."/>
            <person name="Kuyper T.W."/>
            <person name="Franco-Molano E.A."/>
            <person name="Baroni T.J."/>
            <person name="Aanen D.K."/>
        </authorList>
    </citation>
    <scope>NUCLEOTIDE SEQUENCE</scope>
    <source>
        <strain evidence="7">AP01</strain>
        <tissue evidence="7">Mycelium</tissue>
    </source>
</reference>
<proteinExistence type="inferred from homology"/>
<keyword evidence="5" id="KW-0472">Membrane</keyword>